<feature type="region of interest" description="Disordered" evidence="1">
    <location>
        <begin position="85"/>
        <end position="112"/>
    </location>
</feature>
<keyword evidence="3" id="KW-1185">Reference proteome</keyword>
<feature type="region of interest" description="Disordered" evidence="1">
    <location>
        <begin position="132"/>
        <end position="152"/>
    </location>
</feature>
<organism evidence="2 3">
    <name type="scientific">Tetradesmus obliquus</name>
    <name type="common">Green alga</name>
    <name type="synonym">Acutodesmus obliquus</name>
    <dbReference type="NCBI Taxonomy" id="3088"/>
    <lineage>
        <taxon>Eukaryota</taxon>
        <taxon>Viridiplantae</taxon>
        <taxon>Chlorophyta</taxon>
        <taxon>core chlorophytes</taxon>
        <taxon>Chlorophyceae</taxon>
        <taxon>CS clade</taxon>
        <taxon>Sphaeropleales</taxon>
        <taxon>Scenedesmaceae</taxon>
        <taxon>Tetradesmus</taxon>
    </lineage>
</organism>
<evidence type="ECO:0000256" key="1">
    <source>
        <dbReference type="SAM" id="MobiDB-lite"/>
    </source>
</evidence>
<evidence type="ECO:0008006" key="4">
    <source>
        <dbReference type="Google" id="ProtNLM"/>
    </source>
</evidence>
<sequence length="152" mass="16454">MTEPLPVMTEPQLEAPKSLRYTCPYPGCTRSFRDFWRLKVHYRAPPNARGSGVERGHGMELPFCPLCNLDLRDVKYHKCAAGPAAAAPARSRNNQAGSTVPRVMPNSTGPFSMMMHPGGMMMPFNGMPGMNGHSAPACRSSSSSSRVSSAVL</sequence>
<evidence type="ECO:0000313" key="3">
    <source>
        <dbReference type="Proteomes" id="UP001244341"/>
    </source>
</evidence>
<protein>
    <recommendedName>
        <fullName evidence="4">C2H2-type domain-containing protein</fullName>
    </recommendedName>
</protein>
<dbReference type="Proteomes" id="UP001244341">
    <property type="component" value="Chromosome 5b"/>
</dbReference>
<proteinExistence type="predicted"/>
<reference evidence="2 3" key="1">
    <citation type="submission" date="2023-05" db="EMBL/GenBank/DDBJ databases">
        <title>A 100% complete, gapless, phased diploid assembly of the Scenedesmus obliquus UTEX 3031 genome.</title>
        <authorList>
            <person name="Biondi T.C."/>
            <person name="Hanschen E.R."/>
            <person name="Kwon T."/>
            <person name="Eng W."/>
            <person name="Kruse C.P.S."/>
            <person name="Koehler S.I."/>
            <person name="Kunde Y."/>
            <person name="Gleasner C.D."/>
            <person name="You Mak K.T."/>
            <person name="Polle J."/>
            <person name="Hovde B.T."/>
            <person name="Starkenburg S.R."/>
        </authorList>
    </citation>
    <scope>NUCLEOTIDE SEQUENCE [LARGE SCALE GENOMIC DNA]</scope>
    <source>
        <strain evidence="2 3">DOE0152z</strain>
    </source>
</reference>
<dbReference type="EMBL" id="CP126212">
    <property type="protein sequence ID" value="WIA14462.1"/>
    <property type="molecule type" value="Genomic_DNA"/>
</dbReference>
<evidence type="ECO:0000313" key="2">
    <source>
        <dbReference type="EMBL" id="WIA14462.1"/>
    </source>
</evidence>
<name>A0ABY8U1Y6_TETOB</name>
<gene>
    <name evidence="2" type="ORF">OEZ85_002987</name>
</gene>
<accession>A0ABY8U1Y6</accession>
<dbReference type="Gene3D" id="3.30.160.60">
    <property type="entry name" value="Classic Zinc Finger"/>
    <property type="match status" value="1"/>
</dbReference>